<dbReference type="PROSITE" id="PS50850">
    <property type="entry name" value="MFS"/>
    <property type="match status" value="1"/>
</dbReference>
<keyword evidence="6 7" id="KW-0472">Membrane</keyword>
<evidence type="ECO:0000256" key="4">
    <source>
        <dbReference type="ARBA" id="ARBA00022692"/>
    </source>
</evidence>
<dbReference type="InterPro" id="IPR020846">
    <property type="entry name" value="MFS_dom"/>
</dbReference>
<keyword evidence="2" id="KW-0813">Transport</keyword>
<accession>A0A6V7RKR9</accession>
<evidence type="ECO:0000256" key="7">
    <source>
        <dbReference type="SAM" id="Phobius"/>
    </source>
</evidence>
<name>A0A6V7RKR9_9BACL</name>
<feature type="transmembrane region" description="Helical" evidence="7">
    <location>
        <begin position="130"/>
        <end position="154"/>
    </location>
</feature>
<dbReference type="RefSeq" id="WP_186088235.1">
    <property type="nucleotide sequence ID" value="NZ_BMDB01000001.1"/>
</dbReference>
<evidence type="ECO:0000256" key="6">
    <source>
        <dbReference type="ARBA" id="ARBA00023136"/>
    </source>
</evidence>
<evidence type="ECO:0000256" key="3">
    <source>
        <dbReference type="ARBA" id="ARBA00022475"/>
    </source>
</evidence>
<feature type="transmembrane region" description="Helical" evidence="7">
    <location>
        <begin position="71"/>
        <end position="89"/>
    </location>
</feature>
<dbReference type="GO" id="GO:0022857">
    <property type="term" value="F:transmembrane transporter activity"/>
    <property type="evidence" value="ECO:0007669"/>
    <property type="project" value="InterPro"/>
</dbReference>
<feature type="transmembrane region" description="Helical" evidence="7">
    <location>
        <begin position="95"/>
        <end position="118"/>
    </location>
</feature>
<organism evidence="9 10">
    <name type="scientific">Phocicoccus schoeneichii</name>
    <dbReference type="NCBI Taxonomy" id="1812261"/>
    <lineage>
        <taxon>Bacteria</taxon>
        <taxon>Bacillati</taxon>
        <taxon>Bacillota</taxon>
        <taxon>Bacilli</taxon>
        <taxon>Bacillales</taxon>
        <taxon>Salinicoccaceae</taxon>
        <taxon>Phocicoccus</taxon>
    </lineage>
</organism>
<dbReference type="Pfam" id="PF07690">
    <property type="entry name" value="MFS_1"/>
    <property type="match status" value="1"/>
</dbReference>
<dbReference type="PANTHER" id="PTHR43124:SF8">
    <property type="entry name" value="INNER MEMBRANE TRANSPORT PROTEIN YDHP"/>
    <property type="match status" value="1"/>
</dbReference>
<comment type="subcellular location">
    <subcellularLocation>
        <location evidence="1">Cell membrane</location>
        <topology evidence="1">Multi-pass membrane protein</topology>
    </subcellularLocation>
</comment>
<dbReference type="AlphaFoldDB" id="A0A6V7RKR9"/>
<feature type="transmembrane region" description="Helical" evidence="7">
    <location>
        <begin position="160"/>
        <end position="179"/>
    </location>
</feature>
<dbReference type="InterPro" id="IPR050189">
    <property type="entry name" value="MFS_Efflux_Transporters"/>
</dbReference>
<evidence type="ECO:0000313" key="9">
    <source>
        <dbReference type="EMBL" id="CAD2078094.1"/>
    </source>
</evidence>
<feature type="transmembrane region" description="Helical" evidence="7">
    <location>
        <begin position="265"/>
        <end position="284"/>
    </location>
</feature>
<sequence length="381" mass="41598">MNKKILVTFTSSIFLLGIMELIVSGLLEPISSNLDMSYSLTGQLITVYAVSFALFGPILIKATQKFPDKPVILISMIVFIIGNIVFGMANGFMTLALGRVITAMAAAVIIVKILDITVEISEPHKRGRMLALVYLGFSGANVFGIPISTFVGTIFGWRTVFFIIALIAVILIVILSRMVPNVKTDIVEENTDQIMSMRNVIIYISITLLVLIGNFVVIGYISPLMTENGYSLQEVSIALLIAGLGGMTGTYFGGNIADKIGARKAIMIMLTLFFITMMIMPFLYPFKILFYINLYLWNVFEWSTSPAIQMGLVKSVKGSASSVFSWNMSSLNLGIGLGAVFGGIFITYLSIDYAPWLGGGVVFIGIILSTMLKKESVIQND</sequence>
<evidence type="ECO:0000259" key="8">
    <source>
        <dbReference type="PROSITE" id="PS50850"/>
    </source>
</evidence>
<feature type="transmembrane region" description="Helical" evidence="7">
    <location>
        <begin position="235"/>
        <end position="253"/>
    </location>
</feature>
<dbReference type="GO" id="GO:0005886">
    <property type="term" value="C:plasma membrane"/>
    <property type="evidence" value="ECO:0007669"/>
    <property type="project" value="UniProtKB-SubCell"/>
</dbReference>
<dbReference type="PANTHER" id="PTHR43124">
    <property type="entry name" value="PURINE EFFLUX PUMP PBUE"/>
    <property type="match status" value="1"/>
</dbReference>
<gene>
    <name evidence="9" type="primary">pbuE</name>
    <name evidence="9" type="ORF">JEOSCH030_01452</name>
</gene>
<dbReference type="Proteomes" id="UP000521032">
    <property type="component" value="Unassembled WGS sequence"/>
</dbReference>
<keyword evidence="10" id="KW-1185">Reference proteome</keyword>
<evidence type="ECO:0000313" key="10">
    <source>
        <dbReference type="Proteomes" id="UP000521032"/>
    </source>
</evidence>
<dbReference type="InterPro" id="IPR011701">
    <property type="entry name" value="MFS"/>
</dbReference>
<keyword evidence="5 7" id="KW-1133">Transmembrane helix</keyword>
<evidence type="ECO:0000256" key="1">
    <source>
        <dbReference type="ARBA" id="ARBA00004651"/>
    </source>
</evidence>
<evidence type="ECO:0000256" key="2">
    <source>
        <dbReference type="ARBA" id="ARBA00022448"/>
    </source>
</evidence>
<feature type="transmembrane region" description="Helical" evidence="7">
    <location>
        <begin position="40"/>
        <end position="59"/>
    </location>
</feature>
<feature type="transmembrane region" description="Helical" evidence="7">
    <location>
        <begin position="353"/>
        <end position="372"/>
    </location>
</feature>
<reference evidence="9 10" key="1">
    <citation type="submission" date="2020-07" db="EMBL/GenBank/DDBJ databases">
        <authorList>
            <person name="Criscuolo A."/>
        </authorList>
    </citation>
    <scope>NUCLEOTIDE SEQUENCE [LARGE SCALE GENOMIC DNA]</scope>
    <source>
        <strain evidence="10">CIP 111030</strain>
    </source>
</reference>
<feature type="transmembrane region" description="Helical" evidence="7">
    <location>
        <begin position="200"/>
        <end position="223"/>
    </location>
</feature>
<dbReference type="CDD" id="cd17324">
    <property type="entry name" value="MFS_NepI_like"/>
    <property type="match status" value="1"/>
</dbReference>
<proteinExistence type="predicted"/>
<keyword evidence="3" id="KW-1003">Cell membrane</keyword>
<comment type="caution">
    <text evidence="9">The sequence shown here is derived from an EMBL/GenBank/DDBJ whole genome shotgun (WGS) entry which is preliminary data.</text>
</comment>
<dbReference type="EMBL" id="CAJEWE010000010">
    <property type="protein sequence ID" value="CAD2078094.1"/>
    <property type="molecule type" value="Genomic_DNA"/>
</dbReference>
<dbReference type="Gene3D" id="1.20.1250.20">
    <property type="entry name" value="MFS general substrate transporter like domains"/>
    <property type="match status" value="2"/>
</dbReference>
<protein>
    <submittedName>
        <fullName evidence="9">Purine efflux pump PbuE</fullName>
    </submittedName>
</protein>
<keyword evidence="4 7" id="KW-0812">Transmembrane</keyword>
<evidence type="ECO:0000256" key="5">
    <source>
        <dbReference type="ARBA" id="ARBA00022989"/>
    </source>
</evidence>
<dbReference type="InterPro" id="IPR036259">
    <property type="entry name" value="MFS_trans_sf"/>
</dbReference>
<feature type="domain" description="Major facilitator superfamily (MFS) profile" evidence="8">
    <location>
        <begin position="5"/>
        <end position="377"/>
    </location>
</feature>
<feature type="transmembrane region" description="Helical" evidence="7">
    <location>
        <begin position="324"/>
        <end position="347"/>
    </location>
</feature>
<dbReference type="SUPFAM" id="SSF103473">
    <property type="entry name" value="MFS general substrate transporter"/>
    <property type="match status" value="1"/>
</dbReference>